<dbReference type="Proteomes" id="UP000195221">
    <property type="component" value="Unassembled WGS sequence"/>
</dbReference>
<dbReference type="InterPro" id="IPR005119">
    <property type="entry name" value="LysR_subst-bd"/>
</dbReference>
<dbReference type="InterPro" id="IPR050176">
    <property type="entry name" value="LTTR"/>
</dbReference>
<proteinExistence type="inferred from homology"/>
<dbReference type="PANTHER" id="PTHR30579">
    <property type="entry name" value="TRANSCRIPTIONAL REGULATOR"/>
    <property type="match status" value="1"/>
</dbReference>
<evidence type="ECO:0000256" key="1">
    <source>
        <dbReference type="ARBA" id="ARBA00009437"/>
    </source>
</evidence>
<dbReference type="FunFam" id="1.10.10.10:FF:000001">
    <property type="entry name" value="LysR family transcriptional regulator"/>
    <property type="match status" value="1"/>
</dbReference>
<comment type="caution">
    <text evidence="6">The sequence shown here is derived from an EMBL/GenBank/DDBJ whole genome shotgun (WGS) entry which is preliminary data.</text>
</comment>
<reference evidence="6 7" key="1">
    <citation type="submission" date="2017-03" db="EMBL/GenBank/DDBJ databases">
        <title>Genome analysis of strain PAMC 26577.</title>
        <authorList>
            <person name="Oh H.-M."/>
            <person name="Yang J.-A."/>
        </authorList>
    </citation>
    <scope>NUCLEOTIDE SEQUENCE [LARGE SCALE GENOMIC DNA]</scope>
    <source>
        <strain evidence="6 7">PAMC 26577</strain>
    </source>
</reference>
<keyword evidence="3" id="KW-0238">DNA-binding</keyword>
<evidence type="ECO:0000256" key="4">
    <source>
        <dbReference type="ARBA" id="ARBA00023163"/>
    </source>
</evidence>
<feature type="domain" description="HTH lysR-type" evidence="5">
    <location>
        <begin position="1"/>
        <end position="60"/>
    </location>
</feature>
<dbReference type="InterPro" id="IPR036390">
    <property type="entry name" value="WH_DNA-bd_sf"/>
</dbReference>
<comment type="similarity">
    <text evidence="1">Belongs to the LysR transcriptional regulatory family.</text>
</comment>
<evidence type="ECO:0000256" key="3">
    <source>
        <dbReference type="ARBA" id="ARBA00023125"/>
    </source>
</evidence>
<dbReference type="Pfam" id="PF03466">
    <property type="entry name" value="LysR_substrate"/>
    <property type="match status" value="1"/>
</dbReference>
<dbReference type="SUPFAM" id="SSF46785">
    <property type="entry name" value="Winged helix' DNA-binding domain"/>
    <property type="match status" value="1"/>
</dbReference>
<evidence type="ECO:0000256" key="2">
    <source>
        <dbReference type="ARBA" id="ARBA00023015"/>
    </source>
</evidence>
<dbReference type="InterPro" id="IPR036388">
    <property type="entry name" value="WH-like_DNA-bd_sf"/>
</dbReference>
<gene>
    <name evidence="6" type="ORF">PAMC26577_22485</name>
</gene>
<dbReference type="EMBL" id="NBTZ01000100">
    <property type="protein sequence ID" value="OTP71728.1"/>
    <property type="molecule type" value="Genomic_DNA"/>
</dbReference>
<dbReference type="InterPro" id="IPR000847">
    <property type="entry name" value="LysR_HTH_N"/>
</dbReference>
<dbReference type="PRINTS" id="PR00039">
    <property type="entry name" value="HTHLYSR"/>
</dbReference>
<evidence type="ECO:0000259" key="5">
    <source>
        <dbReference type="PROSITE" id="PS50931"/>
    </source>
</evidence>
<dbReference type="AlphaFoldDB" id="A0A242MK97"/>
<dbReference type="GO" id="GO:0003700">
    <property type="term" value="F:DNA-binding transcription factor activity"/>
    <property type="evidence" value="ECO:0007669"/>
    <property type="project" value="InterPro"/>
</dbReference>
<keyword evidence="4" id="KW-0804">Transcription</keyword>
<sequence>MNLDPGLLRAFIAVTEAGGFTKAARRLNLTQSAISHQIRRLEEEVGRPLLYRTTRTLTLTEDGEDFLRYATQILDAMQAVTRRFHSLPASGVVRFGAPDIFMGERLPVLLTQFSRAFPNVRLDVSVGMSIDSEAMVAAQELDLAVVLCVKSHKHGSGDEGIVLRRTRFVWAAAESFEVREGASLPLAFFPAPCVNRRVAVETLDSLPVDWHVAFTSSSQSGIRAAVMAGLAITVLTRDDLEPGIAVIDGQYGLPALPEAEFRLLWGKGEKTLAAKEFGRLVLDTPVEHPLRSREARAA</sequence>
<dbReference type="Gene3D" id="1.10.10.10">
    <property type="entry name" value="Winged helix-like DNA-binding domain superfamily/Winged helix DNA-binding domain"/>
    <property type="match status" value="1"/>
</dbReference>
<evidence type="ECO:0000313" key="6">
    <source>
        <dbReference type="EMBL" id="OTP71728.1"/>
    </source>
</evidence>
<dbReference type="RefSeq" id="WP_075359722.1">
    <property type="nucleotide sequence ID" value="NZ_MSRG01000078.1"/>
</dbReference>
<dbReference type="Pfam" id="PF00126">
    <property type="entry name" value="HTH_1"/>
    <property type="match status" value="1"/>
</dbReference>
<dbReference type="Gene3D" id="3.40.190.10">
    <property type="entry name" value="Periplasmic binding protein-like II"/>
    <property type="match status" value="2"/>
</dbReference>
<dbReference type="SUPFAM" id="SSF53850">
    <property type="entry name" value="Periplasmic binding protein-like II"/>
    <property type="match status" value="1"/>
</dbReference>
<accession>A0A242MK97</accession>
<protein>
    <submittedName>
        <fullName evidence="6">Transcriptional regulator, LysR family</fullName>
    </submittedName>
</protein>
<keyword evidence="2" id="KW-0805">Transcription regulation</keyword>
<organism evidence="6 7">
    <name type="scientific">Caballeronia sordidicola</name>
    <name type="common">Burkholderia sordidicola</name>
    <dbReference type="NCBI Taxonomy" id="196367"/>
    <lineage>
        <taxon>Bacteria</taxon>
        <taxon>Pseudomonadati</taxon>
        <taxon>Pseudomonadota</taxon>
        <taxon>Betaproteobacteria</taxon>
        <taxon>Burkholderiales</taxon>
        <taxon>Burkholderiaceae</taxon>
        <taxon>Caballeronia</taxon>
    </lineage>
</organism>
<name>A0A242MK97_CABSO</name>
<dbReference type="PROSITE" id="PS50931">
    <property type="entry name" value="HTH_LYSR"/>
    <property type="match status" value="1"/>
</dbReference>
<dbReference type="GO" id="GO:0003677">
    <property type="term" value="F:DNA binding"/>
    <property type="evidence" value="ECO:0007669"/>
    <property type="project" value="UniProtKB-KW"/>
</dbReference>
<dbReference type="PANTHER" id="PTHR30579:SF7">
    <property type="entry name" value="HTH-TYPE TRANSCRIPTIONAL REGULATOR LRHA-RELATED"/>
    <property type="match status" value="1"/>
</dbReference>
<evidence type="ECO:0000313" key="7">
    <source>
        <dbReference type="Proteomes" id="UP000195221"/>
    </source>
</evidence>